<dbReference type="AlphaFoldDB" id="A0A511XDM7"/>
<evidence type="ECO:0000256" key="1">
    <source>
        <dbReference type="SAM" id="Phobius"/>
    </source>
</evidence>
<proteinExistence type="predicted"/>
<sequence>MHLPKDTIAYEGVMTKFWRAVTLFLRDREGVTAIEYALIAGLVAVVAFTAMQTLGTNLTSLFNTIANDVKSAPGGTSG</sequence>
<dbReference type="EMBL" id="BJYF01000024">
    <property type="protein sequence ID" value="GEN61047.1"/>
    <property type="molecule type" value="Genomic_DNA"/>
</dbReference>
<keyword evidence="1" id="KW-1133">Transmembrane helix</keyword>
<dbReference type="STRING" id="1120919.GCA_000429165_03795"/>
<evidence type="ECO:0000313" key="2">
    <source>
        <dbReference type="EMBL" id="GEN61047.1"/>
    </source>
</evidence>
<dbReference type="RefSeq" id="WP_246789543.1">
    <property type="nucleotide sequence ID" value="NZ_AUBI01000037.1"/>
</dbReference>
<evidence type="ECO:0000313" key="3">
    <source>
        <dbReference type="Proteomes" id="UP000321635"/>
    </source>
</evidence>
<organism evidence="2 3">
    <name type="scientific">Acetobacter nitrogenifigens DSM 23921 = NBRC 105050</name>
    <dbReference type="NCBI Taxonomy" id="1120919"/>
    <lineage>
        <taxon>Bacteria</taxon>
        <taxon>Pseudomonadati</taxon>
        <taxon>Pseudomonadota</taxon>
        <taxon>Alphaproteobacteria</taxon>
        <taxon>Acetobacterales</taxon>
        <taxon>Acetobacteraceae</taxon>
        <taxon>Acetobacter</taxon>
    </lineage>
</organism>
<feature type="transmembrane region" description="Helical" evidence="1">
    <location>
        <begin position="33"/>
        <end position="51"/>
    </location>
</feature>
<keyword evidence="1" id="KW-0812">Transmembrane</keyword>
<keyword evidence="1" id="KW-0472">Membrane</keyword>
<accession>A0A511XDM7</accession>
<reference evidence="2 3" key="1">
    <citation type="submission" date="2019-07" db="EMBL/GenBank/DDBJ databases">
        <title>Whole genome shotgun sequence of Acetobacter nitrogenifigens NBRC 105050.</title>
        <authorList>
            <person name="Hosoyama A."/>
            <person name="Uohara A."/>
            <person name="Ohji S."/>
            <person name="Ichikawa N."/>
        </authorList>
    </citation>
    <scope>NUCLEOTIDE SEQUENCE [LARGE SCALE GENOMIC DNA]</scope>
    <source>
        <strain evidence="2 3">NBRC 105050</strain>
    </source>
</reference>
<gene>
    <name evidence="2" type="ORF">ANI02nite_29310</name>
</gene>
<protein>
    <submittedName>
        <fullName evidence="2">Uncharacterized protein</fullName>
    </submittedName>
</protein>
<dbReference type="Pfam" id="PF04964">
    <property type="entry name" value="Flp_Fap"/>
    <property type="match status" value="1"/>
</dbReference>
<dbReference type="Proteomes" id="UP000321635">
    <property type="component" value="Unassembled WGS sequence"/>
</dbReference>
<name>A0A511XDM7_9PROT</name>
<keyword evidence="3" id="KW-1185">Reference proteome</keyword>
<dbReference type="InterPro" id="IPR007047">
    <property type="entry name" value="Flp_Fap"/>
</dbReference>
<comment type="caution">
    <text evidence="2">The sequence shown here is derived from an EMBL/GenBank/DDBJ whole genome shotgun (WGS) entry which is preliminary data.</text>
</comment>